<gene>
    <name evidence="2" type="primary">mspA</name>
    <name evidence="2" type="ORF">ACFSX4_10360</name>
</gene>
<dbReference type="NCBIfam" id="NF038247">
    <property type="entry name" value="memb_stab_MspA"/>
    <property type="match status" value="1"/>
</dbReference>
<evidence type="ECO:0000313" key="2">
    <source>
        <dbReference type="EMBL" id="MFD2830863.1"/>
    </source>
</evidence>
<feature type="transmembrane region" description="Helical" evidence="1">
    <location>
        <begin position="54"/>
        <end position="72"/>
    </location>
</feature>
<sequence>MILLILMLMIYLVIGISTVAVMRHRVLDILRLLSGVSFLLMLTLQSINTPNPDALIIFALGLCTFISIEIAGFKETKGDRKSLLLIYAFTLLLSATLIIMLLTI</sequence>
<protein>
    <submittedName>
        <fullName evidence="2">Membrane stabilizing protein MspA</fullName>
    </submittedName>
</protein>
<accession>A0ABW5X0C6</accession>
<keyword evidence="1" id="KW-0472">Membrane</keyword>
<keyword evidence="3" id="KW-1185">Reference proteome</keyword>
<reference evidence="3" key="1">
    <citation type="journal article" date="2019" name="Int. J. Syst. Evol. Microbiol.">
        <title>The Global Catalogue of Microorganisms (GCM) 10K type strain sequencing project: providing services to taxonomists for standard genome sequencing and annotation.</title>
        <authorList>
            <consortium name="The Broad Institute Genomics Platform"/>
            <consortium name="The Broad Institute Genome Sequencing Center for Infectious Disease"/>
            <person name="Wu L."/>
            <person name="Ma J."/>
        </authorList>
    </citation>
    <scope>NUCLEOTIDE SEQUENCE [LARGE SCALE GENOMIC DNA]</scope>
    <source>
        <strain evidence="3">KCTC 33575</strain>
    </source>
</reference>
<feature type="transmembrane region" description="Helical" evidence="1">
    <location>
        <begin position="29"/>
        <end position="48"/>
    </location>
</feature>
<evidence type="ECO:0000256" key="1">
    <source>
        <dbReference type="SAM" id="Phobius"/>
    </source>
</evidence>
<keyword evidence="1" id="KW-1133">Transmembrane helix</keyword>
<dbReference type="EMBL" id="JBHUOQ010000004">
    <property type="protein sequence ID" value="MFD2830863.1"/>
    <property type="molecule type" value="Genomic_DNA"/>
</dbReference>
<feature type="transmembrane region" description="Helical" evidence="1">
    <location>
        <begin position="84"/>
        <end position="103"/>
    </location>
</feature>
<name>A0ABW5X0C6_9STAP</name>
<dbReference type="RefSeq" id="WP_377774297.1">
    <property type="nucleotide sequence ID" value="NZ_JBHUOQ010000004.1"/>
</dbReference>
<feature type="transmembrane region" description="Helical" evidence="1">
    <location>
        <begin position="6"/>
        <end position="22"/>
    </location>
</feature>
<evidence type="ECO:0000313" key="3">
    <source>
        <dbReference type="Proteomes" id="UP001597519"/>
    </source>
</evidence>
<dbReference type="InterPro" id="IPR053572">
    <property type="entry name" value="MspA"/>
</dbReference>
<keyword evidence="1" id="KW-0812">Transmembrane</keyword>
<organism evidence="2 3">
    <name type="scientific">Corticicoccus populi</name>
    <dbReference type="NCBI Taxonomy" id="1812821"/>
    <lineage>
        <taxon>Bacteria</taxon>
        <taxon>Bacillati</taxon>
        <taxon>Bacillota</taxon>
        <taxon>Bacilli</taxon>
        <taxon>Bacillales</taxon>
        <taxon>Staphylococcaceae</taxon>
        <taxon>Corticicoccus</taxon>
    </lineage>
</organism>
<comment type="caution">
    <text evidence="2">The sequence shown here is derived from an EMBL/GenBank/DDBJ whole genome shotgun (WGS) entry which is preliminary data.</text>
</comment>
<dbReference type="Proteomes" id="UP001597519">
    <property type="component" value="Unassembled WGS sequence"/>
</dbReference>
<proteinExistence type="predicted"/>